<evidence type="ECO:0000313" key="1">
    <source>
        <dbReference type="EMBL" id="PWE39909.1"/>
    </source>
</evidence>
<reference evidence="1 2" key="1">
    <citation type="submission" date="2018-05" db="EMBL/GenBank/DDBJ databases">
        <title>Genome sequences of two Antarctic strains of Pseudomonas prosekii: insights into adaptation to extreme conditions.</title>
        <authorList>
            <person name="Snopkova K."/>
            <person name="Dufkova K."/>
            <person name="Cejkova D."/>
            <person name="Sedlacek I."/>
            <person name="Smajs D."/>
        </authorList>
    </citation>
    <scope>NUCLEOTIDE SEQUENCE [LARGE SCALE GENOMIC DNA]</scope>
    <source>
        <strain evidence="1 2">P2673</strain>
    </source>
</reference>
<gene>
    <name evidence="1" type="ORF">C9I49_25165</name>
</gene>
<evidence type="ECO:0000313" key="2">
    <source>
        <dbReference type="Proteomes" id="UP000245056"/>
    </source>
</evidence>
<proteinExistence type="predicted"/>
<dbReference type="EMBL" id="QFAW01000050">
    <property type="protein sequence ID" value="PWE39909.1"/>
    <property type="molecule type" value="Genomic_DNA"/>
</dbReference>
<sequence>MPKPRDLAAQNQNLILYPLMIPGWITPVVHPQNPHGGIPKAIYDDKPLGLQCFIDPWTFPMSLGDHVSILVNDRLIPETGRTISAGQERSRVETYIPKGILRDDINLITYQVTRLDGAFERSLPLRVLYHSLRPGEPAPAGLNLQLPADVVASGVGATRAAQGVLIGFDYVNRRAYDRIELSVGVAQIERNVTPGEATHESPVVTQILLTDTFHRAGDNPQMPFFFEVIDQLHNRSGRSAITYLQVDLGDKPVPVPLNLLAPTLLEAKELSGTQLNFEEDFYNTEFATVQVAYIGSAVGQMVKVRWLGRCTTYCSEIQTISRAGQTLTFKVPRQEVVDTIGSRAEISYTVRLPQTTEDLPSKERAITITRQRHHLQEPTLSADRLNIRAYYPTLDGNYTVRLRLNGKVIRDSAEIPITQALHTSIPVHQSWLAENLGVPVMFNYMIRKTGTDEPLIFSWCLRVTL</sequence>
<dbReference type="Proteomes" id="UP000245056">
    <property type="component" value="Unassembled WGS sequence"/>
</dbReference>
<dbReference type="OrthoDB" id="6861349at2"/>
<comment type="caution">
    <text evidence="1">The sequence shown here is derived from an EMBL/GenBank/DDBJ whole genome shotgun (WGS) entry which is preliminary data.</text>
</comment>
<dbReference type="AlphaFoldDB" id="A0A2U2D1Q7"/>
<protein>
    <submittedName>
        <fullName evidence="1">Uncharacterized protein</fullName>
    </submittedName>
</protein>
<name>A0A2U2D1Q7_9PSED</name>
<dbReference type="RefSeq" id="WP_109522246.1">
    <property type="nucleotide sequence ID" value="NZ_QFAW01000050.1"/>
</dbReference>
<accession>A0A2U2D1Q7</accession>
<organism evidence="1 2">
    <name type="scientific">Pseudomonas prosekii</name>
    <dbReference type="NCBI Taxonomy" id="1148509"/>
    <lineage>
        <taxon>Bacteria</taxon>
        <taxon>Pseudomonadati</taxon>
        <taxon>Pseudomonadota</taxon>
        <taxon>Gammaproteobacteria</taxon>
        <taxon>Pseudomonadales</taxon>
        <taxon>Pseudomonadaceae</taxon>
        <taxon>Pseudomonas</taxon>
    </lineage>
</organism>